<dbReference type="GeneID" id="41966579"/>
<feature type="compositionally biased region" description="Basic and acidic residues" evidence="1">
    <location>
        <begin position="52"/>
        <end position="61"/>
    </location>
</feature>
<feature type="compositionally biased region" description="Low complexity" evidence="1">
    <location>
        <begin position="64"/>
        <end position="94"/>
    </location>
</feature>
<dbReference type="Proteomes" id="UP000515153">
    <property type="component" value="Chromosome V"/>
</dbReference>
<gene>
    <name evidence="3" type="ORF">PgNI_11710</name>
</gene>
<reference evidence="3" key="2">
    <citation type="submission" date="2019-10" db="EMBL/GenBank/DDBJ databases">
        <authorList>
            <consortium name="NCBI Genome Project"/>
        </authorList>
    </citation>
    <scope>NUCLEOTIDE SEQUENCE</scope>
    <source>
        <strain evidence="3">NI907</strain>
    </source>
</reference>
<feature type="compositionally biased region" description="Polar residues" evidence="1">
    <location>
        <begin position="37"/>
        <end position="50"/>
    </location>
</feature>
<evidence type="ECO:0000256" key="1">
    <source>
        <dbReference type="SAM" id="MobiDB-lite"/>
    </source>
</evidence>
<reference evidence="2 3" key="1">
    <citation type="journal article" date="2019" name="Mol. Biol. Evol.">
        <title>Blast fungal genomes show frequent chromosomal changes, gene gains and losses, and effector gene turnover.</title>
        <authorList>
            <person name="Gomez Luciano L.B."/>
            <person name="Jason Tsai I."/>
            <person name="Chuma I."/>
            <person name="Tosa Y."/>
            <person name="Chen Y.H."/>
            <person name="Li J.Y."/>
            <person name="Li M.Y."/>
            <person name="Jade Lu M.Y."/>
            <person name="Nakayashiki H."/>
            <person name="Li W.H."/>
        </authorList>
    </citation>
    <scope>NUCLEOTIDE SEQUENCE [LARGE SCALE GENOMIC DNA]</scope>
    <source>
        <strain evidence="2 3">NI907</strain>
    </source>
</reference>
<feature type="compositionally biased region" description="Low complexity" evidence="1">
    <location>
        <begin position="163"/>
        <end position="173"/>
    </location>
</feature>
<dbReference type="KEGG" id="pgri:PgNI_11710"/>
<evidence type="ECO:0000313" key="3">
    <source>
        <dbReference type="RefSeq" id="XP_030976422.1"/>
    </source>
</evidence>
<keyword evidence="2" id="KW-1185">Reference proteome</keyword>
<sequence>MHSRAVCSVLRGTHGLPARASSTSTSIAWPGVIPTSRAFSTTPSRWSSDEQGGDKPSDPRGRSRAAADSLSDLAGPSSANGSAPGAPSKSSFSAVKTSQTIANVRTVPRPGPRSGPGPAGAGGSKPVNVVKAPSFLGRGRGRGGFVRMGEGRLPVQPGGRFPGTGVTSPSTSRGGRGRGGTFGSPNDRVASPGGFGGGRGGGRGGRGGRGARGRGRGGSRGGEKREKSRNLINGLTPEEAEISKEMNANYDALNAGTPGIYTPSTNAESLKGWRPAVPTSTGSAGMVEGAIRAMRVLGGGQAFNTESGPNHPRDTEHRYHSEKPIFFSDPKERDYLIQETPLRSIRGPGEETKDAIMSAVVRGEYEGPKFAEMTQVLPTLAMFHRQNSTYKASDAQRFADKVASLLPGAPRPAPGKQPKA</sequence>
<reference evidence="3" key="3">
    <citation type="submission" date="2025-08" db="UniProtKB">
        <authorList>
            <consortium name="RefSeq"/>
        </authorList>
    </citation>
    <scope>IDENTIFICATION</scope>
    <source>
        <strain evidence="3">NI907</strain>
    </source>
</reference>
<feature type="compositionally biased region" description="Gly residues" evidence="1">
    <location>
        <begin position="193"/>
        <end position="208"/>
    </location>
</feature>
<proteinExistence type="predicted"/>
<evidence type="ECO:0000313" key="2">
    <source>
        <dbReference type="Proteomes" id="UP000515153"/>
    </source>
</evidence>
<dbReference type="RefSeq" id="XP_030976422.1">
    <property type="nucleotide sequence ID" value="XM_031131674.1"/>
</dbReference>
<accession>A0A6P8ANF5</accession>
<protein>
    <submittedName>
        <fullName evidence="3">Uncharacterized protein</fullName>
    </submittedName>
</protein>
<feature type="region of interest" description="Disordered" evidence="1">
    <location>
        <begin position="34"/>
        <end position="232"/>
    </location>
</feature>
<name>A0A6P8ANF5_PYRGI</name>
<dbReference type="AlphaFoldDB" id="A0A6P8ANF5"/>
<organism evidence="2 3">
    <name type="scientific">Pyricularia grisea</name>
    <name type="common">Crabgrass-specific blast fungus</name>
    <name type="synonym">Magnaporthe grisea</name>
    <dbReference type="NCBI Taxonomy" id="148305"/>
    <lineage>
        <taxon>Eukaryota</taxon>
        <taxon>Fungi</taxon>
        <taxon>Dikarya</taxon>
        <taxon>Ascomycota</taxon>
        <taxon>Pezizomycotina</taxon>
        <taxon>Sordariomycetes</taxon>
        <taxon>Sordariomycetidae</taxon>
        <taxon>Magnaporthales</taxon>
        <taxon>Pyriculariaceae</taxon>
        <taxon>Pyricularia</taxon>
    </lineage>
</organism>